<dbReference type="PROSITE" id="PS50106">
    <property type="entry name" value="PDZ"/>
    <property type="match status" value="1"/>
</dbReference>
<evidence type="ECO:0000256" key="3">
    <source>
        <dbReference type="ARBA" id="ARBA00022801"/>
    </source>
</evidence>
<evidence type="ECO:0000313" key="6">
    <source>
        <dbReference type="EMBL" id="MFB9378473.1"/>
    </source>
</evidence>
<organism evidence="6 7">
    <name type="scientific">Kineococcus gynurae</name>
    <dbReference type="NCBI Taxonomy" id="452979"/>
    <lineage>
        <taxon>Bacteria</taxon>
        <taxon>Bacillati</taxon>
        <taxon>Actinomycetota</taxon>
        <taxon>Actinomycetes</taxon>
        <taxon>Kineosporiales</taxon>
        <taxon>Kineosporiaceae</taxon>
        <taxon>Kineococcus</taxon>
    </lineage>
</organism>
<dbReference type="Gene3D" id="2.30.42.10">
    <property type="match status" value="1"/>
</dbReference>
<keyword evidence="3 6" id="KW-0378">Hydrolase</keyword>
<dbReference type="Proteomes" id="UP001589748">
    <property type="component" value="Unassembled WGS sequence"/>
</dbReference>
<keyword evidence="2 6" id="KW-0645">Protease</keyword>
<name>A0ABV5LWP2_9ACTN</name>
<feature type="compositionally biased region" description="Low complexity" evidence="4">
    <location>
        <begin position="99"/>
        <end position="111"/>
    </location>
</feature>
<evidence type="ECO:0000256" key="1">
    <source>
        <dbReference type="ARBA" id="ARBA00010541"/>
    </source>
</evidence>
<dbReference type="PANTHER" id="PTHR43343">
    <property type="entry name" value="PEPTIDASE S12"/>
    <property type="match status" value="1"/>
</dbReference>
<feature type="compositionally biased region" description="Gly residues" evidence="4">
    <location>
        <begin position="40"/>
        <end position="52"/>
    </location>
</feature>
<dbReference type="SMART" id="SM00228">
    <property type="entry name" value="PDZ"/>
    <property type="match status" value="1"/>
</dbReference>
<feature type="region of interest" description="Disordered" evidence="4">
    <location>
        <begin position="92"/>
        <end position="111"/>
    </location>
</feature>
<dbReference type="RefSeq" id="WP_380136895.1">
    <property type="nucleotide sequence ID" value="NZ_JBHLUI010000008.1"/>
</dbReference>
<dbReference type="SUPFAM" id="SSF50156">
    <property type="entry name" value="PDZ domain-like"/>
    <property type="match status" value="1"/>
</dbReference>
<dbReference type="Pfam" id="PF13180">
    <property type="entry name" value="PDZ_2"/>
    <property type="match status" value="1"/>
</dbReference>
<dbReference type="InterPro" id="IPR009003">
    <property type="entry name" value="Peptidase_S1_PA"/>
</dbReference>
<accession>A0ABV5LWP2</accession>
<evidence type="ECO:0000313" key="7">
    <source>
        <dbReference type="Proteomes" id="UP001589748"/>
    </source>
</evidence>
<reference evidence="6 7" key="1">
    <citation type="submission" date="2024-09" db="EMBL/GenBank/DDBJ databases">
        <authorList>
            <person name="Sun Q."/>
            <person name="Mori K."/>
        </authorList>
    </citation>
    <scope>NUCLEOTIDE SEQUENCE [LARGE SCALE GENOMIC DNA]</scope>
    <source>
        <strain evidence="6 7">TISTR 1856</strain>
    </source>
</reference>
<dbReference type="InterPro" id="IPR051201">
    <property type="entry name" value="Chloro_Bact_Ser_Proteases"/>
</dbReference>
<dbReference type="Pfam" id="PF13365">
    <property type="entry name" value="Trypsin_2"/>
    <property type="match status" value="1"/>
</dbReference>
<comment type="similarity">
    <text evidence="1">Belongs to the peptidase S1C family.</text>
</comment>
<dbReference type="InterPro" id="IPR043504">
    <property type="entry name" value="Peptidase_S1_PA_chymotrypsin"/>
</dbReference>
<keyword evidence="7" id="KW-1185">Reference proteome</keyword>
<dbReference type="GO" id="GO:0008233">
    <property type="term" value="F:peptidase activity"/>
    <property type="evidence" value="ECO:0007669"/>
    <property type="project" value="UniProtKB-KW"/>
</dbReference>
<feature type="region of interest" description="Disordered" evidence="4">
    <location>
        <begin position="249"/>
        <end position="269"/>
    </location>
</feature>
<feature type="region of interest" description="Disordered" evidence="4">
    <location>
        <begin position="1"/>
        <end position="56"/>
    </location>
</feature>
<dbReference type="SUPFAM" id="SSF50494">
    <property type="entry name" value="Trypsin-like serine proteases"/>
    <property type="match status" value="1"/>
</dbReference>
<feature type="domain" description="PDZ" evidence="5">
    <location>
        <begin position="337"/>
        <end position="426"/>
    </location>
</feature>
<dbReference type="PRINTS" id="PR00834">
    <property type="entry name" value="PROTEASES2C"/>
</dbReference>
<evidence type="ECO:0000256" key="4">
    <source>
        <dbReference type="SAM" id="MobiDB-lite"/>
    </source>
</evidence>
<dbReference type="CDD" id="cd06779">
    <property type="entry name" value="cpPDZ_Deg_HtrA-like"/>
    <property type="match status" value="1"/>
</dbReference>
<dbReference type="InterPro" id="IPR036034">
    <property type="entry name" value="PDZ_sf"/>
</dbReference>
<dbReference type="EMBL" id="JBHMDM010000007">
    <property type="protein sequence ID" value="MFB9378473.1"/>
    <property type="molecule type" value="Genomic_DNA"/>
</dbReference>
<dbReference type="Gene3D" id="2.40.10.10">
    <property type="entry name" value="Trypsin-like serine proteases"/>
    <property type="match status" value="2"/>
</dbReference>
<evidence type="ECO:0000259" key="5">
    <source>
        <dbReference type="PROSITE" id="PS50106"/>
    </source>
</evidence>
<proteinExistence type="inferred from homology"/>
<gene>
    <name evidence="6" type="ORF">ACFFVI_16015</name>
</gene>
<dbReference type="InterPro" id="IPR001478">
    <property type="entry name" value="PDZ"/>
</dbReference>
<comment type="caution">
    <text evidence="6">The sequence shown here is derived from an EMBL/GenBank/DDBJ whole genome shotgun (WGS) entry which is preliminary data.</text>
</comment>
<dbReference type="PANTHER" id="PTHR43343:SF3">
    <property type="entry name" value="PROTEASE DO-LIKE 8, CHLOROPLASTIC"/>
    <property type="match status" value="1"/>
</dbReference>
<evidence type="ECO:0000256" key="2">
    <source>
        <dbReference type="ARBA" id="ARBA00022670"/>
    </source>
</evidence>
<sequence length="441" mass="43091">MNHDDRRASDTMTFPGPPERASYDPWATPGGGQPPHHGGGDGGSGGGGGGSHGPRRPGWLALGGAAVASAVAASLLTAGLVGAFGQAPADGGDGGTGTGTTTSSVPVPGVSQTTTDWQKVVAAVEPSVVTITVQSASEEGEGSGIVYDSKGLIVTNNHVVSGAGSDATITVTLNDGREYRATVVGTDPATDLAVIKLQNGPTDLPAATFADSDQVVAGQPVMALGNPLGLSGTATTGIVSAVDRPVLTQTSSQQSADPFGGSGQGATAETAATDAIQTDAAINPGNSGGPLLDTAGRVIGINSSIASLNGSESQQSGSIGVGFAIPANEVKLIADQLIATGSAEHAWLGVSLAQQPATVTVDGAGRSGAGVAAVQSGTPAAEAGLQAGDVVTAVDGKAVNGFESLTAQIRGIKVGTTVQLTVVRDGRQQTLAATLSARPQD</sequence>
<dbReference type="GO" id="GO:0006508">
    <property type="term" value="P:proteolysis"/>
    <property type="evidence" value="ECO:0007669"/>
    <property type="project" value="UniProtKB-KW"/>
</dbReference>
<protein>
    <submittedName>
        <fullName evidence="6">S1C family serine protease</fullName>
        <ecNumber evidence="6">3.4.21.-</ecNumber>
    </submittedName>
</protein>
<dbReference type="EC" id="3.4.21.-" evidence="6"/>
<dbReference type="InterPro" id="IPR001940">
    <property type="entry name" value="Peptidase_S1C"/>
</dbReference>